<dbReference type="InterPro" id="IPR036188">
    <property type="entry name" value="FAD/NAD-bd_sf"/>
</dbReference>
<evidence type="ECO:0000259" key="5">
    <source>
        <dbReference type="Pfam" id="PF01494"/>
    </source>
</evidence>
<keyword evidence="1" id="KW-0560">Oxidoreductase</keyword>
<feature type="domain" description="FAD-binding" evidence="5">
    <location>
        <begin position="29"/>
        <end position="80"/>
    </location>
</feature>
<evidence type="ECO:0000256" key="2">
    <source>
        <dbReference type="ARBA" id="ARBA00023033"/>
    </source>
</evidence>
<dbReference type="Pfam" id="PF01494">
    <property type="entry name" value="FAD_binding_3"/>
    <property type="match status" value="1"/>
</dbReference>
<feature type="region of interest" description="Disordered" evidence="4">
    <location>
        <begin position="123"/>
        <end position="144"/>
    </location>
</feature>
<evidence type="ECO:0000313" key="6">
    <source>
        <dbReference type="EMBL" id="SPD14890.1"/>
    </source>
</evidence>
<gene>
    <name evidence="6" type="ORF">FSB_LOCUS42772</name>
</gene>
<dbReference type="GO" id="GO:0071949">
    <property type="term" value="F:FAD binding"/>
    <property type="evidence" value="ECO:0007669"/>
    <property type="project" value="InterPro"/>
</dbReference>
<dbReference type="AlphaFoldDB" id="A0A2N9HSY5"/>
<dbReference type="InterPro" id="IPR002938">
    <property type="entry name" value="FAD-bd"/>
</dbReference>
<dbReference type="GO" id="GO:0004497">
    <property type="term" value="F:monooxygenase activity"/>
    <property type="evidence" value="ECO:0007669"/>
    <property type="project" value="UniProtKB-KW"/>
</dbReference>
<evidence type="ECO:0000256" key="4">
    <source>
        <dbReference type="SAM" id="MobiDB-lite"/>
    </source>
</evidence>
<reference evidence="6" key="1">
    <citation type="submission" date="2018-02" db="EMBL/GenBank/DDBJ databases">
        <authorList>
            <person name="Cohen D.B."/>
            <person name="Kent A.D."/>
        </authorList>
    </citation>
    <scope>NUCLEOTIDE SEQUENCE</scope>
</reference>
<dbReference type="EMBL" id="OIVN01004002">
    <property type="protein sequence ID" value="SPD14890.1"/>
    <property type="molecule type" value="Genomic_DNA"/>
</dbReference>
<sequence length="186" mass="20483">MVFYLVRGEKFISSPLRYRHPWELLWGNISKGNVCVTGDALHPMTPDIGQGGCAALEDGVILARCLTEALLKEQSGETKEKGDKEREEYKRVEMELKKYAKQGKQIHVKQTLEERIHALSRAMEDAGGSRTQREREKVGPAATTGGGADGYHVVVLVPATGGGRWQSKVCHGDSHSAIEVAKKDLE</sequence>
<name>A0A2N9HSY5_FAGSY</name>
<organism evidence="6">
    <name type="scientific">Fagus sylvatica</name>
    <name type="common">Beechnut</name>
    <dbReference type="NCBI Taxonomy" id="28930"/>
    <lineage>
        <taxon>Eukaryota</taxon>
        <taxon>Viridiplantae</taxon>
        <taxon>Streptophyta</taxon>
        <taxon>Embryophyta</taxon>
        <taxon>Tracheophyta</taxon>
        <taxon>Spermatophyta</taxon>
        <taxon>Magnoliopsida</taxon>
        <taxon>eudicotyledons</taxon>
        <taxon>Gunneridae</taxon>
        <taxon>Pentapetalae</taxon>
        <taxon>rosids</taxon>
        <taxon>fabids</taxon>
        <taxon>Fagales</taxon>
        <taxon>Fagaceae</taxon>
        <taxon>Fagus</taxon>
    </lineage>
</organism>
<keyword evidence="2" id="KW-0503">Monooxygenase</keyword>
<dbReference type="PANTHER" id="PTHR45934:SF20">
    <property type="entry name" value="MONOOXYGENASE 2-RELATED"/>
    <property type="match status" value="1"/>
</dbReference>
<dbReference type="InterPro" id="IPR044560">
    <property type="entry name" value="MOase"/>
</dbReference>
<comment type="similarity">
    <text evidence="3">Belongs to the 3-hydroxybenzoate 6-hydroxylase family.</text>
</comment>
<evidence type="ECO:0000256" key="3">
    <source>
        <dbReference type="ARBA" id="ARBA00024018"/>
    </source>
</evidence>
<proteinExistence type="inferred from homology"/>
<evidence type="ECO:0000256" key="1">
    <source>
        <dbReference type="ARBA" id="ARBA00023002"/>
    </source>
</evidence>
<accession>A0A2N9HSY5</accession>
<dbReference type="Gene3D" id="3.50.50.60">
    <property type="entry name" value="FAD/NAD(P)-binding domain"/>
    <property type="match status" value="1"/>
</dbReference>
<dbReference type="PANTHER" id="PTHR45934">
    <property type="entry name" value="FAD/NAD(P)-BINDING OXIDOREDUCTASE FAMILY PROTEIN"/>
    <property type="match status" value="1"/>
</dbReference>
<dbReference type="SUPFAM" id="SSF51905">
    <property type="entry name" value="FAD/NAD(P)-binding domain"/>
    <property type="match status" value="1"/>
</dbReference>
<protein>
    <recommendedName>
        <fullName evidence="5">FAD-binding domain-containing protein</fullName>
    </recommendedName>
</protein>